<name>A0A4Q1BJJ4_TREME</name>
<evidence type="ECO:0000256" key="1">
    <source>
        <dbReference type="SAM" id="MobiDB-lite"/>
    </source>
</evidence>
<dbReference type="InParanoid" id="A0A4Q1BJJ4"/>
<evidence type="ECO:0000313" key="3">
    <source>
        <dbReference type="Proteomes" id="UP000289152"/>
    </source>
</evidence>
<dbReference type="EMBL" id="SDIL01000059">
    <property type="protein sequence ID" value="RXK37830.1"/>
    <property type="molecule type" value="Genomic_DNA"/>
</dbReference>
<sequence length="63" mass="7147">MSRNEQGDNQGNLEPRGSRDSSFLSQPPSDAYLGDPWVEEGGQGRRLEEEDGGVNWWKKRVKL</sequence>
<keyword evidence="3" id="KW-1185">Reference proteome</keyword>
<feature type="region of interest" description="Disordered" evidence="1">
    <location>
        <begin position="1"/>
        <end position="51"/>
    </location>
</feature>
<comment type="caution">
    <text evidence="2">The sequence shown here is derived from an EMBL/GenBank/DDBJ whole genome shotgun (WGS) entry which is preliminary data.</text>
</comment>
<dbReference type="Proteomes" id="UP000289152">
    <property type="component" value="Unassembled WGS sequence"/>
</dbReference>
<dbReference type="VEuPathDB" id="FungiDB:TREMEDRAFT_59166"/>
<reference evidence="2 3" key="1">
    <citation type="submission" date="2016-06" db="EMBL/GenBank/DDBJ databases">
        <title>Evolution of pathogenesis and genome organization in the Tremellales.</title>
        <authorList>
            <person name="Cuomo C."/>
            <person name="Litvintseva A."/>
            <person name="Heitman J."/>
            <person name="Chen Y."/>
            <person name="Sun S."/>
            <person name="Springer D."/>
            <person name="Dromer F."/>
            <person name="Young S."/>
            <person name="Zeng Q."/>
            <person name="Chapman S."/>
            <person name="Gujja S."/>
            <person name="Saif S."/>
            <person name="Birren B."/>
        </authorList>
    </citation>
    <scope>NUCLEOTIDE SEQUENCE [LARGE SCALE GENOMIC DNA]</scope>
    <source>
        <strain evidence="2 3">ATCC 28783</strain>
    </source>
</reference>
<organism evidence="2 3">
    <name type="scientific">Tremella mesenterica</name>
    <name type="common">Jelly fungus</name>
    <dbReference type="NCBI Taxonomy" id="5217"/>
    <lineage>
        <taxon>Eukaryota</taxon>
        <taxon>Fungi</taxon>
        <taxon>Dikarya</taxon>
        <taxon>Basidiomycota</taxon>
        <taxon>Agaricomycotina</taxon>
        <taxon>Tremellomycetes</taxon>
        <taxon>Tremellales</taxon>
        <taxon>Tremellaceae</taxon>
        <taxon>Tremella</taxon>
    </lineage>
</organism>
<protein>
    <submittedName>
        <fullName evidence="2">Uncharacterized protein</fullName>
    </submittedName>
</protein>
<accession>A0A4Q1BJJ4</accession>
<gene>
    <name evidence="2" type="ORF">M231_04920</name>
</gene>
<proteinExistence type="predicted"/>
<evidence type="ECO:0000313" key="2">
    <source>
        <dbReference type="EMBL" id="RXK37830.1"/>
    </source>
</evidence>
<feature type="compositionally biased region" description="Polar residues" evidence="1">
    <location>
        <begin position="1"/>
        <end position="12"/>
    </location>
</feature>
<dbReference type="AlphaFoldDB" id="A0A4Q1BJJ4"/>